<gene>
    <name evidence="1" type="ORF">FJY68_10630</name>
</gene>
<organism evidence="1 2">
    <name type="scientific">candidate division WOR-3 bacterium</name>
    <dbReference type="NCBI Taxonomy" id="2052148"/>
    <lineage>
        <taxon>Bacteria</taxon>
        <taxon>Bacteria division WOR-3</taxon>
    </lineage>
</organism>
<dbReference type="AlphaFoldDB" id="A0A937XHS4"/>
<sequence length="414" mass="45427">MLGRNPLLDYRLPETSARSWSVEIDPDTFVDFGTGERFWLRGAVVPRYDILVVGERKYIAATARLGVSTSVSRSFSISGGPSLDADADWYPSQLPVSIGTNSHLSADLGHSQGPGYWRYDWLHDSVWIPSHNDNSWSVSTEMELGPAFGRLRDATPVLEALLIGEALSKEGLLAAPMGEEVVQGLAGTLAGSSRYYYTHDSNRATKFYYAEIERVLAAAGCIAGRLPARIWLRIREIVGRQPLLGDRYWRTGAKLATRCGIDAGLSRYSRNRGGQREVTEDAYAELSGLATFAFGHPFTTRLHLSGTAEAHHLPHFGHQDASADVVLSYLLPDRMLLSLTGRLQLTRDNLSQTQVPVLSYQGASVGADLLSYVEDRSTLSVGVACDQNGTQSGESASWQRTWGLGLSVSLRHYF</sequence>
<protein>
    <submittedName>
        <fullName evidence="1">Uncharacterized protein</fullName>
    </submittedName>
</protein>
<reference evidence="1" key="1">
    <citation type="submission" date="2019-03" db="EMBL/GenBank/DDBJ databases">
        <title>Lake Tanganyika Metagenome-Assembled Genomes (MAGs).</title>
        <authorList>
            <person name="Tran P."/>
        </authorList>
    </citation>
    <scope>NUCLEOTIDE SEQUENCE</scope>
    <source>
        <strain evidence="1">K_DeepCast_150m_m2_040</strain>
    </source>
</reference>
<dbReference type="EMBL" id="VGIR01000072">
    <property type="protein sequence ID" value="MBM3332281.1"/>
    <property type="molecule type" value="Genomic_DNA"/>
</dbReference>
<name>A0A937XHS4_UNCW3</name>
<evidence type="ECO:0000313" key="2">
    <source>
        <dbReference type="Proteomes" id="UP000779900"/>
    </source>
</evidence>
<proteinExistence type="predicted"/>
<dbReference type="Proteomes" id="UP000779900">
    <property type="component" value="Unassembled WGS sequence"/>
</dbReference>
<accession>A0A937XHS4</accession>
<evidence type="ECO:0000313" key="1">
    <source>
        <dbReference type="EMBL" id="MBM3332281.1"/>
    </source>
</evidence>
<comment type="caution">
    <text evidence="1">The sequence shown here is derived from an EMBL/GenBank/DDBJ whole genome shotgun (WGS) entry which is preliminary data.</text>
</comment>